<dbReference type="AlphaFoldDB" id="A0A6C0CQ57"/>
<protein>
    <submittedName>
        <fullName evidence="2">Uncharacterized protein</fullName>
    </submittedName>
</protein>
<keyword evidence="1" id="KW-0472">Membrane</keyword>
<reference evidence="2" key="1">
    <citation type="journal article" date="2020" name="Nature">
        <title>Giant virus diversity and host interactions through global metagenomics.</title>
        <authorList>
            <person name="Schulz F."/>
            <person name="Roux S."/>
            <person name="Paez-Espino D."/>
            <person name="Jungbluth S."/>
            <person name="Walsh D.A."/>
            <person name="Denef V.J."/>
            <person name="McMahon K.D."/>
            <person name="Konstantinidis K.T."/>
            <person name="Eloe-Fadrosh E.A."/>
            <person name="Kyrpides N.C."/>
            <person name="Woyke T."/>
        </authorList>
    </citation>
    <scope>NUCLEOTIDE SEQUENCE</scope>
    <source>
        <strain evidence="2">GVMAG-M-3300021425-14</strain>
    </source>
</reference>
<accession>A0A6C0CQ57</accession>
<evidence type="ECO:0000313" key="2">
    <source>
        <dbReference type="EMBL" id="QHT05834.1"/>
    </source>
</evidence>
<proteinExistence type="predicted"/>
<name>A0A6C0CQ57_9ZZZZ</name>
<evidence type="ECO:0000256" key="1">
    <source>
        <dbReference type="SAM" id="Phobius"/>
    </source>
</evidence>
<keyword evidence="1" id="KW-0812">Transmembrane</keyword>
<organism evidence="2">
    <name type="scientific">viral metagenome</name>
    <dbReference type="NCBI Taxonomy" id="1070528"/>
    <lineage>
        <taxon>unclassified sequences</taxon>
        <taxon>metagenomes</taxon>
        <taxon>organismal metagenomes</taxon>
    </lineage>
</organism>
<feature type="transmembrane region" description="Helical" evidence="1">
    <location>
        <begin position="58"/>
        <end position="79"/>
    </location>
</feature>
<sequence length="138" mass="16403">MLNSKFLDGEIPSISSLKGNNFADDILKPTLHEPGVNYFLNHTLKNIHTNKKKQYDTFLNIILLFVFIVILGVILVYKYNNRETVEQKKEKKQQQQEYIINKIKSLTKEKQKDQEILITKIPKFESDYELLHKKFYRV</sequence>
<keyword evidence="1" id="KW-1133">Transmembrane helix</keyword>
<dbReference type="EMBL" id="MN739460">
    <property type="protein sequence ID" value="QHT05834.1"/>
    <property type="molecule type" value="Genomic_DNA"/>
</dbReference>